<protein>
    <submittedName>
        <fullName evidence="5">Amino acid ABC transporter substrate-binding protein</fullName>
    </submittedName>
</protein>
<organism evidence="5">
    <name type="scientific">Pseudomonas marincola</name>
    <dbReference type="NCBI Taxonomy" id="437900"/>
    <lineage>
        <taxon>Bacteria</taxon>
        <taxon>Pseudomonadati</taxon>
        <taxon>Pseudomonadota</taxon>
        <taxon>Gammaproteobacteria</taxon>
        <taxon>Pseudomonadales</taxon>
        <taxon>Pseudomonadaceae</taxon>
        <taxon>Pseudomonas</taxon>
    </lineage>
</organism>
<dbReference type="Gene3D" id="3.40.190.10">
    <property type="entry name" value="Periplasmic binding protein-like II"/>
    <property type="match status" value="2"/>
</dbReference>
<dbReference type="RefSeq" id="WP_150547649.1">
    <property type="nucleotide sequence ID" value="NZ_LR215729.2"/>
</dbReference>
<dbReference type="AlphaFoldDB" id="A0A653DZK8"/>
<accession>A0A653DZK8</accession>
<name>A0A653DZK8_9PSED</name>
<evidence type="ECO:0000259" key="4">
    <source>
        <dbReference type="SMART" id="SM00062"/>
    </source>
</evidence>
<gene>
    <name evidence="5" type="ORF">PMYSY11_0851</name>
</gene>
<feature type="signal peptide" evidence="3">
    <location>
        <begin position="1"/>
        <end position="22"/>
    </location>
</feature>
<keyword evidence="2 3" id="KW-0732">Signal</keyword>
<comment type="similarity">
    <text evidence="1">Belongs to the bacterial solute-binding protein 3 family.</text>
</comment>
<dbReference type="PANTHER" id="PTHR35936:SF35">
    <property type="entry name" value="L-CYSTINE-BINDING PROTEIN TCYJ"/>
    <property type="match status" value="1"/>
</dbReference>
<dbReference type="SMART" id="SM00062">
    <property type="entry name" value="PBPb"/>
    <property type="match status" value="1"/>
</dbReference>
<dbReference type="Pfam" id="PF00497">
    <property type="entry name" value="SBP_bac_3"/>
    <property type="match status" value="1"/>
</dbReference>
<proteinExistence type="inferred from homology"/>
<feature type="chain" id="PRO_5024981789" evidence="3">
    <location>
        <begin position="23"/>
        <end position="268"/>
    </location>
</feature>
<evidence type="ECO:0000256" key="1">
    <source>
        <dbReference type="ARBA" id="ARBA00010333"/>
    </source>
</evidence>
<dbReference type="EMBL" id="LR215729">
    <property type="protein sequence ID" value="VEV95898.1"/>
    <property type="molecule type" value="Genomic_DNA"/>
</dbReference>
<sequence>MSRLFISLSMLIALMPALAANAAEPAPAADSPMATIRYCDYPVYPPISWRDNSGEVRGLAPHAVREVFARLGMPVEVVVLGSWKRCLTDVAQGRVDMVIAYRTEGRSKDLLFSQVALLREEVALFYNSDKPLTVNKLEDLKGYRGGLLFGESYGQAFDKFVAENGNIEWVTSNRQNFGKLVRGRIDFIAQERRTGQLFVEHLAGAENIQVLPVPVAVDHLYFAVSKRSPLAAHMAEIDQELQRIVDAGEVEQWLQDSEKDYRAMQAAP</sequence>
<evidence type="ECO:0000313" key="5">
    <source>
        <dbReference type="EMBL" id="VEV95898.1"/>
    </source>
</evidence>
<evidence type="ECO:0000256" key="3">
    <source>
        <dbReference type="SAM" id="SignalP"/>
    </source>
</evidence>
<evidence type="ECO:0000256" key="2">
    <source>
        <dbReference type="ARBA" id="ARBA00022729"/>
    </source>
</evidence>
<dbReference type="SUPFAM" id="SSF53850">
    <property type="entry name" value="Periplasmic binding protein-like II"/>
    <property type="match status" value="1"/>
</dbReference>
<feature type="domain" description="Solute-binding protein family 3/N-terminal" evidence="4">
    <location>
        <begin position="35"/>
        <end position="257"/>
    </location>
</feature>
<dbReference type="PANTHER" id="PTHR35936">
    <property type="entry name" value="MEMBRANE-BOUND LYTIC MUREIN TRANSGLYCOSYLASE F"/>
    <property type="match status" value="1"/>
</dbReference>
<dbReference type="InterPro" id="IPR001638">
    <property type="entry name" value="Solute-binding_3/MltF_N"/>
</dbReference>
<reference evidence="5" key="1">
    <citation type="submission" date="2019-02" db="EMBL/GenBank/DDBJ databases">
        <authorList>
            <consortium name="Genoscope - CEA"/>
            <person name="William W."/>
        </authorList>
    </citation>
    <scope>NUCLEOTIDE SEQUENCE [LARGE SCALE GENOMIC DNA]</scope>
    <source>
        <strain evidence="5">YSy11</strain>
    </source>
</reference>